<sequence length="269" mass="30193">MKQNTILELKDVNKHFRDNDGDIFKAVEDVSITLAKGECIGIVGESGCGKSTLARIIAHLTEVSQGRIIFKGKDIVKLQGDALKAHYKNVQMIFQSPLDTFSPRMTIGGYLIEPFVNFKLMNKKKAYEYAQELLDMVGLDKDYIKKYPNELSGGQLQRVVIARAIGIKPDIIICDECTSALDVSIQKQIINLLLALKEKTDFSNVFITHDLALAESICDRIYVMYQGEIVEMIEGQNIVEEAKHPYTKILLSSVFSVKNFENIGNQRIG</sequence>
<evidence type="ECO:0000256" key="2">
    <source>
        <dbReference type="ARBA" id="ARBA00022741"/>
    </source>
</evidence>
<dbReference type="InterPro" id="IPR003593">
    <property type="entry name" value="AAA+_ATPase"/>
</dbReference>
<dbReference type="EMBL" id="SLWV01000007">
    <property type="protein sequence ID" value="TCO76865.1"/>
    <property type="molecule type" value="Genomic_DNA"/>
</dbReference>
<dbReference type="InterPro" id="IPR003439">
    <property type="entry name" value="ABC_transporter-like_ATP-bd"/>
</dbReference>
<dbReference type="InterPro" id="IPR027417">
    <property type="entry name" value="P-loop_NTPase"/>
</dbReference>
<dbReference type="PROSITE" id="PS00211">
    <property type="entry name" value="ABC_TRANSPORTER_1"/>
    <property type="match status" value="1"/>
</dbReference>
<dbReference type="AlphaFoldDB" id="A0A4R2LC16"/>
<dbReference type="RefSeq" id="WP_132244127.1">
    <property type="nucleotide sequence ID" value="NZ_SLWV01000007.1"/>
</dbReference>
<dbReference type="PANTHER" id="PTHR43776:SF8">
    <property type="entry name" value="ABC TRANSPORTER, ATP-BINDING PROTEIN"/>
    <property type="match status" value="1"/>
</dbReference>
<keyword evidence="1" id="KW-0813">Transport</keyword>
<evidence type="ECO:0000256" key="3">
    <source>
        <dbReference type="ARBA" id="ARBA00022840"/>
    </source>
</evidence>
<proteinExistence type="predicted"/>
<dbReference type="GO" id="GO:0005524">
    <property type="term" value="F:ATP binding"/>
    <property type="evidence" value="ECO:0007669"/>
    <property type="project" value="UniProtKB-KW"/>
</dbReference>
<dbReference type="InterPro" id="IPR050319">
    <property type="entry name" value="ABC_transp_ATP-bind"/>
</dbReference>
<dbReference type="Pfam" id="PF00005">
    <property type="entry name" value="ABC_tran"/>
    <property type="match status" value="1"/>
</dbReference>
<keyword evidence="3" id="KW-0067">ATP-binding</keyword>
<dbReference type="InterPro" id="IPR017871">
    <property type="entry name" value="ABC_transporter-like_CS"/>
</dbReference>
<keyword evidence="6" id="KW-1185">Reference proteome</keyword>
<reference evidence="5 6" key="1">
    <citation type="submission" date="2019-03" db="EMBL/GenBank/DDBJ databases">
        <title>Genomic Encyclopedia of Type Strains, Phase IV (KMG-IV): sequencing the most valuable type-strain genomes for metagenomic binning, comparative biology and taxonomic classification.</title>
        <authorList>
            <person name="Goeker M."/>
        </authorList>
    </citation>
    <scope>NUCLEOTIDE SEQUENCE [LARGE SCALE GENOMIC DNA]</scope>
    <source>
        <strain evidence="5 6">DSM 102940</strain>
    </source>
</reference>
<gene>
    <name evidence="5" type="ORF">EV214_10721</name>
</gene>
<keyword evidence="2" id="KW-0547">Nucleotide-binding</keyword>
<evidence type="ECO:0000256" key="1">
    <source>
        <dbReference type="ARBA" id="ARBA00022448"/>
    </source>
</evidence>
<name>A0A4R2LC16_9FIRM</name>
<dbReference type="PROSITE" id="PS50893">
    <property type="entry name" value="ABC_TRANSPORTER_2"/>
    <property type="match status" value="1"/>
</dbReference>
<dbReference type="SUPFAM" id="SSF52540">
    <property type="entry name" value="P-loop containing nucleoside triphosphate hydrolases"/>
    <property type="match status" value="1"/>
</dbReference>
<evidence type="ECO:0000313" key="5">
    <source>
        <dbReference type="EMBL" id="TCO76865.1"/>
    </source>
</evidence>
<protein>
    <submittedName>
        <fullName evidence="5">ABC transporter family protein</fullName>
    </submittedName>
</protein>
<accession>A0A4R2LC16</accession>
<dbReference type="GO" id="GO:0016887">
    <property type="term" value="F:ATP hydrolysis activity"/>
    <property type="evidence" value="ECO:0007669"/>
    <property type="project" value="InterPro"/>
</dbReference>
<evidence type="ECO:0000313" key="6">
    <source>
        <dbReference type="Proteomes" id="UP000294919"/>
    </source>
</evidence>
<dbReference type="PANTHER" id="PTHR43776">
    <property type="entry name" value="TRANSPORT ATP-BINDING PROTEIN"/>
    <property type="match status" value="1"/>
</dbReference>
<dbReference type="SMART" id="SM00382">
    <property type="entry name" value="AAA"/>
    <property type="match status" value="1"/>
</dbReference>
<dbReference type="Gene3D" id="3.40.50.300">
    <property type="entry name" value="P-loop containing nucleotide triphosphate hydrolases"/>
    <property type="match status" value="1"/>
</dbReference>
<dbReference type="GO" id="GO:0055085">
    <property type="term" value="P:transmembrane transport"/>
    <property type="evidence" value="ECO:0007669"/>
    <property type="project" value="UniProtKB-ARBA"/>
</dbReference>
<evidence type="ECO:0000259" key="4">
    <source>
        <dbReference type="PROSITE" id="PS50893"/>
    </source>
</evidence>
<dbReference type="CDD" id="cd03257">
    <property type="entry name" value="ABC_NikE_OppD_transporters"/>
    <property type="match status" value="1"/>
</dbReference>
<dbReference type="Proteomes" id="UP000294919">
    <property type="component" value="Unassembled WGS sequence"/>
</dbReference>
<feature type="domain" description="ABC transporter" evidence="4">
    <location>
        <begin position="7"/>
        <end position="251"/>
    </location>
</feature>
<dbReference type="OrthoDB" id="9806285at2"/>
<comment type="caution">
    <text evidence="5">The sequence shown here is derived from an EMBL/GenBank/DDBJ whole genome shotgun (WGS) entry which is preliminary data.</text>
</comment>
<organism evidence="5 6">
    <name type="scientific">Marinisporobacter balticus</name>
    <dbReference type="NCBI Taxonomy" id="2018667"/>
    <lineage>
        <taxon>Bacteria</taxon>
        <taxon>Bacillati</taxon>
        <taxon>Bacillota</taxon>
        <taxon>Clostridia</taxon>
        <taxon>Peptostreptococcales</taxon>
        <taxon>Thermotaleaceae</taxon>
        <taxon>Marinisporobacter</taxon>
    </lineage>
</organism>